<feature type="compositionally biased region" description="Basic and acidic residues" evidence="25">
    <location>
        <begin position="1654"/>
        <end position="1671"/>
    </location>
</feature>
<dbReference type="PRINTS" id="PR00959">
    <property type="entry name" value="MEVGALKINASE"/>
</dbReference>
<dbReference type="Gene3D" id="3.30.230.10">
    <property type="match status" value="1"/>
</dbReference>
<evidence type="ECO:0000259" key="26">
    <source>
        <dbReference type="Pfam" id="PF00288"/>
    </source>
</evidence>
<dbReference type="Pfam" id="PF08580">
    <property type="entry name" value="KAR9"/>
    <property type="match status" value="1"/>
</dbReference>
<evidence type="ECO:0000256" key="8">
    <source>
        <dbReference type="ARBA" id="ARBA00022605"/>
    </source>
</evidence>
<comment type="pathway">
    <text evidence="19">Amino-acid biosynthesis; L-methionine biosynthesis via de novo pathway; L-homocysteine from L-cystathionine: step 1/1.</text>
</comment>
<keyword evidence="29" id="KW-1185">Reference proteome</keyword>
<keyword evidence="12" id="KW-0067">ATP-binding</keyword>
<dbReference type="InterPro" id="IPR054542">
    <property type="entry name" value="Cys_met_metab_PP"/>
</dbReference>
<keyword evidence="11" id="KW-0418">Kinase</keyword>
<dbReference type="InterPro" id="IPR006203">
    <property type="entry name" value="GHMP_knse_ATP-bd_CS"/>
</dbReference>
<evidence type="ECO:0000256" key="19">
    <source>
        <dbReference type="ARBA" id="ARBA00046315"/>
    </source>
</evidence>
<dbReference type="GO" id="GO:0004496">
    <property type="term" value="F:mevalonate kinase activity"/>
    <property type="evidence" value="ECO:0007669"/>
    <property type="project" value="UniProtKB-EC"/>
</dbReference>
<keyword evidence="7" id="KW-0444">Lipid biosynthesis</keyword>
<feature type="region of interest" description="Disordered" evidence="25">
    <location>
        <begin position="1487"/>
        <end position="1517"/>
    </location>
</feature>
<dbReference type="UniPathway" id="UPA00057">
    <property type="reaction ID" value="UER00098"/>
</dbReference>
<dbReference type="Pfam" id="PF01053">
    <property type="entry name" value="Cys_Met_Meta_PP"/>
    <property type="match status" value="1"/>
</dbReference>
<feature type="compositionally biased region" description="Low complexity" evidence="25">
    <location>
        <begin position="69"/>
        <end position="84"/>
    </location>
</feature>
<keyword evidence="15" id="KW-0486">Methionine biosynthesis</keyword>
<feature type="compositionally biased region" description="Basic and acidic residues" evidence="25">
    <location>
        <begin position="1"/>
        <end position="11"/>
    </location>
</feature>
<dbReference type="InterPro" id="IPR036554">
    <property type="entry name" value="GHMP_kinase_C_sf"/>
</dbReference>
<name>A0A4T0FNE0_9BASI</name>
<feature type="region of interest" description="Disordered" evidence="25">
    <location>
        <begin position="1948"/>
        <end position="2002"/>
    </location>
</feature>
<dbReference type="EMBL" id="SPNW01000023">
    <property type="protein sequence ID" value="TIA89941.1"/>
    <property type="molecule type" value="Genomic_DNA"/>
</dbReference>
<dbReference type="InterPro" id="IPR013889">
    <property type="entry name" value="Karyogamy_KAR9"/>
</dbReference>
<evidence type="ECO:0000256" key="25">
    <source>
        <dbReference type="SAM" id="MobiDB-lite"/>
    </source>
</evidence>
<dbReference type="PANTHER" id="PTHR11808:SF50">
    <property type="entry name" value="CYSTATHIONINE BETA-LYASE"/>
    <property type="match status" value="1"/>
</dbReference>
<dbReference type="FunFam" id="3.40.640.10:FF:000009">
    <property type="entry name" value="Cystathionine gamma-synthase homolog"/>
    <property type="match status" value="1"/>
</dbReference>
<comment type="cofactor">
    <cofactor evidence="1">
        <name>pyridoxal 5'-phosphate</name>
        <dbReference type="ChEBI" id="CHEBI:597326"/>
    </cofactor>
</comment>
<dbReference type="CDD" id="cd00614">
    <property type="entry name" value="CGS_like"/>
    <property type="match status" value="1"/>
</dbReference>
<proteinExistence type="inferred from homology"/>
<evidence type="ECO:0000256" key="10">
    <source>
        <dbReference type="ARBA" id="ARBA00022741"/>
    </source>
</evidence>
<gene>
    <name evidence="28" type="ORF">E3P99_01841</name>
</gene>
<feature type="compositionally biased region" description="Polar residues" evidence="25">
    <location>
        <begin position="213"/>
        <end position="222"/>
    </location>
</feature>
<feature type="compositionally biased region" description="Basic and acidic residues" evidence="25">
    <location>
        <begin position="2205"/>
        <end position="2215"/>
    </location>
</feature>
<feature type="region of interest" description="Disordered" evidence="25">
    <location>
        <begin position="1"/>
        <end position="249"/>
    </location>
</feature>
<comment type="caution">
    <text evidence="28">The sequence shown here is derived from an EMBL/GenBank/DDBJ whole genome shotgun (WGS) entry which is preliminary data.</text>
</comment>
<evidence type="ECO:0000313" key="29">
    <source>
        <dbReference type="Proteomes" id="UP000310189"/>
    </source>
</evidence>
<evidence type="ECO:0000256" key="23">
    <source>
        <dbReference type="ARBA" id="ARBA00072331"/>
    </source>
</evidence>
<keyword evidence="16" id="KW-0456">Lyase</keyword>
<evidence type="ECO:0000313" key="28">
    <source>
        <dbReference type="EMBL" id="TIA89941.1"/>
    </source>
</evidence>
<evidence type="ECO:0000256" key="17">
    <source>
        <dbReference type="ARBA" id="ARBA00029310"/>
    </source>
</evidence>
<dbReference type="GO" id="GO:0030170">
    <property type="term" value="F:pyridoxal phosphate binding"/>
    <property type="evidence" value="ECO:0007669"/>
    <property type="project" value="InterPro"/>
</dbReference>
<dbReference type="InterPro" id="IPR000277">
    <property type="entry name" value="Cys/Met-Metab_PyrdxlP-dep_enz"/>
</dbReference>
<dbReference type="EC" id="4.4.1.13" evidence="6"/>
<dbReference type="GO" id="GO:0047804">
    <property type="term" value="F:cysteine-S-conjugate beta-lyase activity"/>
    <property type="evidence" value="ECO:0007669"/>
    <property type="project" value="UniProtKB-EC"/>
</dbReference>
<dbReference type="InterPro" id="IPR015422">
    <property type="entry name" value="PyrdxlP-dep_Trfase_small"/>
</dbReference>
<dbReference type="InterPro" id="IPR014721">
    <property type="entry name" value="Ribsml_uS5_D2-typ_fold_subgr"/>
</dbReference>
<dbReference type="GO" id="GO:0005524">
    <property type="term" value="F:ATP binding"/>
    <property type="evidence" value="ECO:0007669"/>
    <property type="project" value="UniProtKB-KW"/>
</dbReference>
<evidence type="ECO:0000256" key="13">
    <source>
        <dbReference type="ARBA" id="ARBA00022898"/>
    </source>
</evidence>
<dbReference type="Gene3D" id="3.40.640.10">
    <property type="entry name" value="Type I PLP-dependent aspartate aminotransferase-like (Major domain)"/>
    <property type="match status" value="1"/>
</dbReference>
<keyword evidence="10" id="KW-0547">Nucleotide-binding</keyword>
<feature type="domain" description="GHMP kinase N-terminal" evidence="26">
    <location>
        <begin position="1081"/>
        <end position="1145"/>
    </location>
</feature>
<dbReference type="GO" id="GO:0019346">
    <property type="term" value="P:transsulfuration"/>
    <property type="evidence" value="ECO:0007669"/>
    <property type="project" value="InterPro"/>
</dbReference>
<feature type="compositionally biased region" description="Low complexity" evidence="25">
    <location>
        <begin position="1948"/>
        <end position="1997"/>
    </location>
</feature>
<evidence type="ECO:0000256" key="14">
    <source>
        <dbReference type="ARBA" id="ARBA00023098"/>
    </source>
</evidence>
<evidence type="ECO:0000256" key="12">
    <source>
        <dbReference type="ARBA" id="ARBA00022840"/>
    </source>
</evidence>
<comment type="similarity">
    <text evidence="3">Belongs to the GHMP kinase family. Mevalonate kinase subfamily.</text>
</comment>
<dbReference type="PROSITE" id="PS00627">
    <property type="entry name" value="GHMP_KINASES_ATP"/>
    <property type="match status" value="1"/>
</dbReference>
<dbReference type="GO" id="GO:0005737">
    <property type="term" value="C:cytoplasm"/>
    <property type="evidence" value="ECO:0007669"/>
    <property type="project" value="UniProtKB-SubCell"/>
</dbReference>
<dbReference type="Gene3D" id="3.90.1150.10">
    <property type="entry name" value="Aspartate Aminotransferase, domain 1"/>
    <property type="match status" value="1"/>
</dbReference>
<evidence type="ECO:0000256" key="24">
    <source>
        <dbReference type="SAM" id="Coils"/>
    </source>
</evidence>
<keyword evidence="24" id="KW-0175">Coiled coil</keyword>
<feature type="region of interest" description="Disordered" evidence="25">
    <location>
        <begin position="1624"/>
        <end position="1677"/>
    </location>
</feature>
<dbReference type="Proteomes" id="UP000310189">
    <property type="component" value="Unassembled WGS sequence"/>
</dbReference>
<dbReference type="EC" id="2.7.1.36" evidence="5"/>
<evidence type="ECO:0000256" key="22">
    <source>
        <dbReference type="ARBA" id="ARBA00047625"/>
    </source>
</evidence>
<feature type="compositionally biased region" description="Low complexity" evidence="25">
    <location>
        <begin position="44"/>
        <end position="59"/>
    </location>
</feature>
<dbReference type="InterPro" id="IPR013750">
    <property type="entry name" value="GHMP_kinase_C_dom"/>
</dbReference>
<dbReference type="PROSITE" id="PS00868">
    <property type="entry name" value="CYS_MET_METAB_PP"/>
    <property type="match status" value="1"/>
</dbReference>
<evidence type="ECO:0000256" key="7">
    <source>
        <dbReference type="ARBA" id="ARBA00022516"/>
    </source>
</evidence>
<dbReference type="PANTHER" id="PTHR11808">
    <property type="entry name" value="TRANS-SULFURATION ENZYME FAMILY MEMBER"/>
    <property type="match status" value="1"/>
</dbReference>
<dbReference type="Pfam" id="PF00288">
    <property type="entry name" value="GHMP_kinases_N"/>
    <property type="match status" value="1"/>
</dbReference>
<dbReference type="InterPro" id="IPR006205">
    <property type="entry name" value="Mev_gal_kin"/>
</dbReference>
<dbReference type="SUPFAM" id="SSF55060">
    <property type="entry name" value="GHMP Kinase, C-terminal domain"/>
    <property type="match status" value="1"/>
</dbReference>
<comment type="catalytic activity">
    <reaction evidence="22">
        <text>an S-substituted L-cysteine + H2O = a thiol + pyruvate + NH4(+)</text>
        <dbReference type="Rhea" id="RHEA:18121"/>
        <dbReference type="ChEBI" id="CHEBI:15361"/>
        <dbReference type="ChEBI" id="CHEBI:15377"/>
        <dbReference type="ChEBI" id="CHEBI:28938"/>
        <dbReference type="ChEBI" id="CHEBI:29256"/>
        <dbReference type="ChEBI" id="CHEBI:58717"/>
        <dbReference type="EC" id="4.4.1.13"/>
    </reaction>
</comment>
<dbReference type="Pfam" id="PF08544">
    <property type="entry name" value="GHMP_kinases_C"/>
    <property type="match status" value="1"/>
</dbReference>
<comment type="catalytic activity">
    <reaction evidence="21">
        <text>L,L-cystathionine + H2O = L-homocysteine + pyruvate + NH4(+)</text>
        <dbReference type="Rhea" id="RHEA:13965"/>
        <dbReference type="ChEBI" id="CHEBI:15361"/>
        <dbReference type="ChEBI" id="CHEBI:15377"/>
        <dbReference type="ChEBI" id="CHEBI:28938"/>
        <dbReference type="ChEBI" id="CHEBI:58161"/>
        <dbReference type="ChEBI" id="CHEBI:58199"/>
    </reaction>
</comment>
<sequence length="2249" mass="245002">MSDSAETKEFVGPEEANQGGIEMPPVAATQPQPEEAAVSAEPDAQPQPESVQEEQQQQAEAEKQDTQDTQTNSESQQTPSSPTQDTENVKQEQPASEAAAETKPDAPAKPTTVKKVVKRVVRSSAPAGDANANAKAPAARRPIGASSTTTTTTRTARPPVSTAPASRPSHASRPSASRATGAPTATTRTSSVSAGSTAARPPPASTAARRTTIGSTRPSTTAPAKENKPPVTRMVRKSAVPAPPAASAQVEKLNARIAELEKQHEQSQAALQKQSELQDKYETAAKQVEEYKGVAEALEKEVATLKTQIEEQNKVSGVAATDLQRVQSSLETAENDLNTAKQEVDKSNTVISESQAKCEELQSELATVKADQLNSQEAASSAESEAMSKLRDEMKSLNETREKAHQDTAAQLEAATKRVEELEHQSRTVNDTVQVENAELKSKIEELRIVVNDKTQVEETSKAKDEEMLKIKEEVQNLTKERDDARNAQEKSTGVDEGRVKELEEQLKMDDLSSSVATVQTSAEASRSVSPAPPRRYKFSTECVTIDNPQAGKDQYNSSSVPIYQSATFKGMNGEYDYSRSGNPTRTHLQHHLAKISAAKHAFAVSSGMAALDVIARILKPGDHVIAGDDLYGGSNRLLGYLKSNAGVIVHHIDTCTPSTVEQYLDKHHTKLVLLETPTNPLIKICDVRDVADRVKSVCPDAIVVVDNTMMSPYLQCPLTFGADVVYDSATKYLSGHHDLMAGVIVCNRDDLAKHMAFTINSVGNGLGPFDSFLLLRGLKTLAIRMDRQQASAKIIASFLNQLGFDVHYPGLKNHPGHDIHFQMSKDAGAVLSFETKDIKTSERIVGSAKLWGISVSFGAVNSLISMPCLMSHASIPAHLRAERGLPEDLIRLCVGIEDWEDLIDDLESSLVQAGAIRPRVIPADDVAFSSEHGSLERVGEERALAWERCSFAQEVKKGVKSEADAAAAQSVHSTQPQDASIVVSAPGKVILFGEHAVVHGVTAIASSLDLRCYGCLTPRADRQVSLVLPDLNTDYTARVADLPWSAVSLAKDGVVDIDHALVLAIEKHVSASRVSGSDKVKGAIVAFLHHYMSLCYSSKPAVSFAARSTIPIGAGLGSSAAYSTCVSSALLLLVKKISIERTHHATHISHDGRRYISQDIASTVNGWSFISEKILHGTPSGIDNSVSVYGGAISYSRVRDEPMVNLNAFKSMRLLLTNSNVERDAKKLIAGVHAFKANEEARFDQCMKTIQDIVDEAMRCFEDGNLSRDVLLEGLMKLVQENQTQLDTLGVSHPALEMIISKLGAYNLKTKLTGAGGGGCTVTLLPDSLSSKEIDDVANNLQSNGFSPHVTTVGGSGFGYLLEQSQQGMRTQDSQAQESVGPFADVFNKQYPHTNLAEKLKECGKHDSDKRRKGFLAIAAPASQITTTNMADEFEEGPDPFMVDLGESSEGALNMLEESHMMDSSQQTQSANSLAFELAAAFGGSGVEQRSSGDAKNGRNASETPVDSKPTESGDEIEDVEEVVHTHPHSTDNEDSFIDDSTLEQYNQELNAGIEVNAKFLNNLKDFDSGLPLLESTATVVVKKLVETAKIREDQSRQLWELDKELSKEEDWVLGMVDPLQEQDSVDESDNPTHPAHPLDSIEEDEEDNDNDNDNKKSDNTNNTQKEDSRSSSSTIPSLEGFIDEYILQSLSTITEISQISTATLNESSRKTRAMRSTLSSIKSEDERTRKAQEVIDRVDSKNKASLKGLLDGIQMEFLSRLNQLIFAYKRRSEIRHSAESNVTLLSDKLDEVQVILDDLDDSNGLEDLVNEVESIRSDLKDKNWIIIFNSTSNQANFMMNSLDKSLILAEHLLENPTSSQFDDVYSSFKVKCNYYIPSIQRVLNTLNKSINKHSFIQGNCLRDHADLQKRWKMLENKLDEIDSKLKQIKESSDSISLNDKLSLLNLSTPPTNTPSRPSSSLSVSTPSRIPRPSTPSRSFSPTPSNGSNTSTPSRIPRSKRSSSYLFADVGGGRNLLTPEPTLRATARPFWGASNKPIPRTRRVVSSRSSNLSNSTSSRYEDSGNYTPNSIDPLDVQVGKIYNEHGLGIGIERIDPPLTRKPHPEAVSNMQAQYAFETSHNRKIVNCKLLEIKATRRGQMNGEGDRKKVMTRKMAPQYKKAEQVVDPAGHGIPTKDNINDQVMSDRSAGIAGTTSSTTDQPGPVDDRTQEEKYADSQATAQVNKGGNNVDPTPEQQADLNSMNERLSK</sequence>
<evidence type="ECO:0000256" key="6">
    <source>
        <dbReference type="ARBA" id="ARBA00012224"/>
    </source>
</evidence>
<dbReference type="GO" id="GO:0071266">
    <property type="term" value="P:'de novo' L-methionine biosynthetic process"/>
    <property type="evidence" value="ECO:0007669"/>
    <property type="project" value="InterPro"/>
</dbReference>
<evidence type="ECO:0000256" key="9">
    <source>
        <dbReference type="ARBA" id="ARBA00022679"/>
    </source>
</evidence>
<dbReference type="FunFam" id="3.90.1150.10:FF:000013">
    <property type="entry name" value="Cystathionine beta-lyase"/>
    <property type="match status" value="1"/>
</dbReference>
<protein>
    <recommendedName>
        <fullName evidence="23">Cystathionine beta-lyase</fullName>
        <ecNumber evidence="5">2.7.1.36</ecNumber>
        <ecNumber evidence="6">4.4.1.13</ecNumber>
    </recommendedName>
    <alternativeName>
        <fullName evidence="20">Cysteine-S-conjugate beta-lyase</fullName>
    </alternativeName>
</protein>
<evidence type="ECO:0000256" key="3">
    <source>
        <dbReference type="ARBA" id="ARBA00006495"/>
    </source>
</evidence>
<organism evidence="28 29">
    <name type="scientific">Wallemia hederae</name>
    <dbReference type="NCBI Taxonomy" id="1540922"/>
    <lineage>
        <taxon>Eukaryota</taxon>
        <taxon>Fungi</taxon>
        <taxon>Dikarya</taxon>
        <taxon>Basidiomycota</taxon>
        <taxon>Wallemiomycotina</taxon>
        <taxon>Wallemiomycetes</taxon>
        <taxon>Wallemiales</taxon>
        <taxon>Wallemiaceae</taxon>
        <taxon>Wallemia</taxon>
    </lineage>
</organism>
<evidence type="ECO:0000256" key="2">
    <source>
        <dbReference type="ARBA" id="ARBA00004496"/>
    </source>
</evidence>
<keyword evidence="13" id="KW-0663">Pyridoxal phosphate</keyword>
<dbReference type="Gene3D" id="3.30.70.890">
    <property type="entry name" value="GHMP kinase, C-terminal domain"/>
    <property type="match status" value="1"/>
</dbReference>
<dbReference type="SUPFAM" id="SSF53383">
    <property type="entry name" value="PLP-dependent transferases"/>
    <property type="match status" value="1"/>
</dbReference>
<feature type="compositionally biased region" description="Acidic residues" evidence="25">
    <location>
        <begin position="1642"/>
        <end position="1653"/>
    </location>
</feature>
<dbReference type="GO" id="GO:0019287">
    <property type="term" value="P:isopentenyl diphosphate biosynthetic process, mevalonate pathway"/>
    <property type="evidence" value="ECO:0007669"/>
    <property type="project" value="UniProtKB-UniPathway"/>
</dbReference>
<accession>A0A4T0FNE0</accession>
<comment type="subcellular location">
    <subcellularLocation>
        <location evidence="2">Cytoplasm</location>
    </subcellularLocation>
</comment>
<feature type="compositionally biased region" description="Low complexity" evidence="25">
    <location>
        <begin position="2047"/>
        <end position="2059"/>
    </location>
</feature>
<evidence type="ECO:0000256" key="21">
    <source>
        <dbReference type="ARBA" id="ARBA00047517"/>
    </source>
</evidence>
<comment type="catalytic activity">
    <reaction evidence="17">
        <text>(R)-mevalonate + ATP = (R)-5-phosphomevalonate + ADP + H(+)</text>
        <dbReference type="Rhea" id="RHEA:17065"/>
        <dbReference type="ChEBI" id="CHEBI:15378"/>
        <dbReference type="ChEBI" id="CHEBI:30616"/>
        <dbReference type="ChEBI" id="CHEBI:36464"/>
        <dbReference type="ChEBI" id="CHEBI:58146"/>
        <dbReference type="ChEBI" id="CHEBI:456216"/>
        <dbReference type="EC" id="2.7.1.36"/>
    </reaction>
    <physiologicalReaction direction="left-to-right" evidence="17">
        <dbReference type="Rhea" id="RHEA:17066"/>
    </physiologicalReaction>
</comment>
<dbReference type="NCBIfam" id="TIGR01329">
    <property type="entry name" value="cysta_beta_ly_E"/>
    <property type="match status" value="1"/>
</dbReference>
<evidence type="ECO:0000256" key="15">
    <source>
        <dbReference type="ARBA" id="ARBA00023167"/>
    </source>
</evidence>
<evidence type="ECO:0000256" key="1">
    <source>
        <dbReference type="ARBA" id="ARBA00001933"/>
    </source>
</evidence>
<dbReference type="OrthoDB" id="2545919at2759"/>
<evidence type="ECO:0000259" key="27">
    <source>
        <dbReference type="Pfam" id="PF08544"/>
    </source>
</evidence>
<feature type="region of interest" description="Disordered" evidence="25">
    <location>
        <begin position="478"/>
        <end position="498"/>
    </location>
</feature>
<keyword evidence="9" id="KW-0808">Transferase</keyword>
<evidence type="ECO:0000256" key="11">
    <source>
        <dbReference type="ARBA" id="ARBA00022777"/>
    </source>
</evidence>
<comment type="similarity">
    <text evidence="4">Belongs to the trans-sulfuration enzymes family.</text>
</comment>
<dbReference type="InterPro" id="IPR020568">
    <property type="entry name" value="Ribosomal_Su5_D2-typ_SF"/>
</dbReference>
<reference evidence="28 29" key="1">
    <citation type="submission" date="2019-03" db="EMBL/GenBank/DDBJ databases">
        <title>Sequencing 23 genomes of Wallemia ichthyophaga.</title>
        <authorList>
            <person name="Gostincar C."/>
        </authorList>
    </citation>
    <scope>NUCLEOTIDE SEQUENCE [LARGE SCALE GENOMIC DNA]</scope>
    <source>
        <strain evidence="28 29">EXF-5753</strain>
    </source>
</reference>
<feature type="domain" description="GHMP kinase C-terminal" evidence="27">
    <location>
        <begin position="1274"/>
        <end position="1331"/>
    </location>
</feature>
<dbReference type="InterPro" id="IPR006204">
    <property type="entry name" value="GHMP_kinase_N_dom"/>
</dbReference>
<dbReference type="InterPro" id="IPR015424">
    <property type="entry name" value="PyrdxlP-dep_Trfase"/>
</dbReference>
<feature type="compositionally biased region" description="Polar residues" evidence="25">
    <location>
        <begin position="2217"/>
        <end position="2249"/>
    </location>
</feature>
<evidence type="ECO:0000256" key="5">
    <source>
        <dbReference type="ARBA" id="ARBA00012103"/>
    </source>
</evidence>
<feature type="region of interest" description="Disordered" evidence="25">
    <location>
        <begin position="2161"/>
        <end position="2249"/>
    </location>
</feature>
<comment type="pathway">
    <text evidence="18">Isoprenoid biosynthesis; isopentenyl diphosphate biosynthesis via mevalonate pathway; isopentenyl diphosphate from (R)-mevalonate: step 1/3.</text>
</comment>
<dbReference type="InterPro" id="IPR006238">
    <property type="entry name" value="Cys_b_lyase_euk"/>
</dbReference>
<evidence type="ECO:0000256" key="18">
    <source>
        <dbReference type="ARBA" id="ARBA00029438"/>
    </source>
</evidence>
<evidence type="ECO:0000256" key="16">
    <source>
        <dbReference type="ARBA" id="ARBA00023239"/>
    </source>
</evidence>
<dbReference type="SUPFAM" id="SSF54211">
    <property type="entry name" value="Ribosomal protein S5 domain 2-like"/>
    <property type="match status" value="1"/>
</dbReference>
<dbReference type="InterPro" id="IPR015421">
    <property type="entry name" value="PyrdxlP-dep_Trfase_major"/>
</dbReference>
<feature type="coiled-coil region" evidence="24">
    <location>
        <begin position="1906"/>
        <end position="1933"/>
    </location>
</feature>
<feature type="compositionally biased region" description="Low complexity" evidence="25">
    <location>
        <begin position="122"/>
        <end position="212"/>
    </location>
</feature>
<evidence type="ECO:0000256" key="20">
    <source>
        <dbReference type="ARBA" id="ARBA00047213"/>
    </source>
</evidence>
<feature type="region of interest" description="Disordered" evidence="25">
    <location>
        <begin position="2029"/>
        <end position="2069"/>
    </location>
</feature>
<keyword evidence="8" id="KW-0028">Amino-acid biosynthesis</keyword>
<keyword evidence="14" id="KW-0443">Lipid metabolism</keyword>
<evidence type="ECO:0000256" key="4">
    <source>
        <dbReference type="ARBA" id="ARBA00009077"/>
    </source>
</evidence>
<dbReference type="NCBIfam" id="TIGR00549">
    <property type="entry name" value="mevalon_kin"/>
    <property type="match status" value="1"/>
</dbReference>